<keyword evidence="3" id="KW-1185">Reference proteome</keyword>
<dbReference type="Proteomes" id="UP000432727">
    <property type="component" value="Unassembled WGS sequence"/>
</dbReference>
<gene>
    <name evidence="2" type="ORF">GRI34_09670</name>
</gene>
<evidence type="ECO:0000313" key="2">
    <source>
        <dbReference type="EMBL" id="MXO96681.1"/>
    </source>
</evidence>
<keyword evidence="1" id="KW-0812">Transmembrane</keyword>
<name>A0A6I4TNK0_9SPHN</name>
<accession>A0A6I4TNK0</accession>
<protein>
    <submittedName>
        <fullName evidence="2">Uncharacterized protein</fullName>
    </submittedName>
</protein>
<feature type="transmembrane region" description="Helical" evidence="1">
    <location>
        <begin position="28"/>
        <end position="46"/>
    </location>
</feature>
<organism evidence="2 3">
    <name type="scientific">Qipengyuania aquimaris</name>
    <dbReference type="NCBI Taxonomy" id="255984"/>
    <lineage>
        <taxon>Bacteria</taxon>
        <taxon>Pseudomonadati</taxon>
        <taxon>Pseudomonadota</taxon>
        <taxon>Alphaproteobacteria</taxon>
        <taxon>Sphingomonadales</taxon>
        <taxon>Erythrobacteraceae</taxon>
        <taxon>Qipengyuania</taxon>
    </lineage>
</organism>
<keyword evidence="1" id="KW-1133">Transmembrane helix</keyword>
<feature type="transmembrane region" description="Helical" evidence="1">
    <location>
        <begin position="6"/>
        <end position="21"/>
    </location>
</feature>
<evidence type="ECO:0000256" key="1">
    <source>
        <dbReference type="SAM" id="Phobius"/>
    </source>
</evidence>
<feature type="transmembrane region" description="Helical" evidence="1">
    <location>
        <begin position="66"/>
        <end position="87"/>
    </location>
</feature>
<proteinExistence type="predicted"/>
<evidence type="ECO:0000313" key="3">
    <source>
        <dbReference type="Proteomes" id="UP000432727"/>
    </source>
</evidence>
<comment type="caution">
    <text evidence="2">The sequence shown here is derived from an EMBL/GenBank/DDBJ whole genome shotgun (WGS) entry which is preliminary data.</text>
</comment>
<keyword evidence="1" id="KW-0472">Membrane</keyword>
<reference evidence="2 3" key="1">
    <citation type="submission" date="2019-12" db="EMBL/GenBank/DDBJ databases">
        <title>Genomic-based taxomic classification of the family Erythrobacteraceae.</title>
        <authorList>
            <person name="Xu L."/>
        </authorList>
    </citation>
    <scope>NUCLEOTIDE SEQUENCE [LARGE SCALE GENOMIC DNA]</scope>
    <source>
        <strain evidence="2 3">JCM 12189</strain>
    </source>
</reference>
<dbReference type="EMBL" id="WTYI01000001">
    <property type="protein sequence ID" value="MXO96681.1"/>
    <property type="molecule type" value="Genomic_DNA"/>
</dbReference>
<dbReference type="AlphaFoldDB" id="A0A6I4TNK0"/>
<sequence length="91" mass="9627">MFVLDDFFMGGLLLLGAILMAKPTLTRWAIFVAGWGACAGMLYGSFFGKVFDPASSNSGNFDLGVLTALIGIAFVVSLVGLATSIMWKPTE</sequence>